<evidence type="ECO:0000313" key="4">
    <source>
        <dbReference type="Proteomes" id="UP000629098"/>
    </source>
</evidence>
<keyword evidence="2" id="KW-0732">Signal</keyword>
<dbReference type="EMBL" id="JACXAE010000049">
    <property type="protein sequence ID" value="MBD2773138.1"/>
    <property type="molecule type" value="Genomic_DNA"/>
</dbReference>
<dbReference type="RefSeq" id="WP_190828559.1">
    <property type="nucleotide sequence ID" value="NZ_CAWPPI010000049.1"/>
</dbReference>
<dbReference type="Proteomes" id="UP000629098">
    <property type="component" value="Unassembled WGS sequence"/>
</dbReference>
<evidence type="ECO:0000313" key="3">
    <source>
        <dbReference type="EMBL" id="MBD2773138.1"/>
    </source>
</evidence>
<organism evidence="3 4">
    <name type="scientific">Iningainema tapete BLCC-T55</name>
    <dbReference type="NCBI Taxonomy" id="2748662"/>
    <lineage>
        <taxon>Bacteria</taxon>
        <taxon>Bacillati</taxon>
        <taxon>Cyanobacteriota</taxon>
        <taxon>Cyanophyceae</taxon>
        <taxon>Nostocales</taxon>
        <taxon>Scytonemataceae</taxon>
        <taxon>Iningainema tapete</taxon>
    </lineage>
</organism>
<dbReference type="PROSITE" id="PS51257">
    <property type="entry name" value="PROKAR_LIPOPROTEIN"/>
    <property type="match status" value="1"/>
</dbReference>
<dbReference type="AlphaFoldDB" id="A0A8J6XFM3"/>
<name>A0A8J6XFM3_9CYAN</name>
<evidence type="ECO:0008006" key="5">
    <source>
        <dbReference type="Google" id="ProtNLM"/>
    </source>
</evidence>
<feature type="chain" id="PRO_5035303504" description="Lipoprotein" evidence="2">
    <location>
        <begin position="21"/>
        <end position="164"/>
    </location>
</feature>
<keyword evidence="4" id="KW-1185">Reference proteome</keyword>
<sequence>MKTKLLFACCIACVVSLTTACTENIASSSQTSVHTESSSDDMNNSTVFSSQRSSSDSSGYQHSAVTLSADDLRQPHILRINTSGSQLSGEITVNGRVVKRFTNNQEEINLSPLLSKGEHKVQISARYAPVSSSVSLELSSPDTNVSQQTSGNGIINYTLDLSVH</sequence>
<feature type="compositionally biased region" description="Low complexity" evidence="1">
    <location>
        <begin position="45"/>
        <end position="62"/>
    </location>
</feature>
<reference evidence="3" key="1">
    <citation type="submission" date="2020-09" db="EMBL/GenBank/DDBJ databases">
        <title>Iningainema tapete sp. nov. (Scytonemataceae, Cyanobacteria) from greenhouses in central Florida (USA) produces two types of nodularin with biosynthetic potential for microcystin-LR and anabaenopeptins.</title>
        <authorList>
            <person name="Berthold D.E."/>
            <person name="Lefler F.W."/>
            <person name="Huang I.-S."/>
            <person name="Abdulla H."/>
            <person name="Zimba P.V."/>
            <person name="Laughinghouse H.D. IV."/>
        </authorList>
    </citation>
    <scope>NUCLEOTIDE SEQUENCE</scope>
    <source>
        <strain evidence="3">BLCCT55</strain>
    </source>
</reference>
<feature type="signal peptide" evidence="2">
    <location>
        <begin position="1"/>
        <end position="20"/>
    </location>
</feature>
<feature type="region of interest" description="Disordered" evidence="1">
    <location>
        <begin position="28"/>
        <end position="62"/>
    </location>
</feature>
<protein>
    <recommendedName>
        <fullName evidence="5">Lipoprotein</fullName>
    </recommendedName>
</protein>
<evidence type="ECO:0000256" key="2">
    <source>
        <dbReference type="SAM" id="SignalP"/>
    </source>
</evidence>
<evidence type="ECO:0000256" key="1">
    <source>
        <dbReference type="SAM" id="MobiDB-lite"/>
    </source>
</evidence>
<proteinExistence type="predicted"/>
<accession>A0A8J6XFM3</accession>
<gene>
    <name evidence="3" type="ORF">ICL16_13955</name>
</gene>
<comment type="caution">
    <text evidence="3">The sequence shown here is derived from an EMBL/GenBank/DDBJ whole genome shotgun (WGS) entry which is preliminary data.</text>
</comment>